<dbReference type="Proteomes" id="UP000189761">
    <property type="component" value="Unassembled WGS sequence"/>
</dbReference>
<dbReference type="PANTHER" id="PTHR41263">
    <property type="entry name" value="ASPARTYL-PHOSPHATE PHOSPHATASE YISI"/>
    <property type="match status" value="1"/>
</dbReference>
<evidence type="ECO:0000313" key="2">
    <source>
        <dbReference type="Proteomes" id="UP000189761"/>
    </source>
</evidence>
<protein>
    <submittedName>
        <fullName evidence="1">Aspartyl-phosphate phosphatase Spo0E family protein</fullName>
    </submittedName>
</protein>
<sequence length="101" mass="12314">MKIIEGECKVYSDTKNRKRFLKEIQQKRDQMIYLGKRYGLTNEKTITCSQELDELLNEYHYLFQHQAEKPNVIREVSFHIYRSQLKKSNWKVKKYQILKAI</sequence>
<dbReference type="GO" id="GO:0043937">
    <property type="term" value="P:regulation of sporulation"/>
    <property type="evidence" value="ECO:0007669"/>
    <property type="project" value="InterPro"/>
</dbReference>
<reference evidence="1 2" key="1">
    <citation type="submission" date="2017-01" db="EMBL/GenBank/DDBJ databases">
        <title>Draft genome sequence of Bacillus oleronius.</title>
        <authorList>
            <person name="Allam M."/>
        </authorList>
    </citation>
    <scope>NUCLEOTIDE SEQUENCE [LARGE SCALE GENOMIC DNA]</scope>
    <source>
        <strain evidence="1 2">DSM 9356</strain>
    </source>
</reference>
<dbReference type="AlphaFoldDB" id="A0A8E2LDD7"/>
<proteinExistence type="predicted"/>
<accession>A0A8E2LDD7</accession>
<dbReference type="InterPro" id="IPR018540">
    <property type="entry name" value="Spo0E-like"/>
</dbReference>
<dbReference type="SUPFAM" id="SSF140500">
    <property type="entry name" value="BAS1536-like"/>
    <property type="match status" value="1"/>
</dbReference>
<organism evidence="1 2">
    <name type="scientific">Heyndrickxia oleronia</name>
    <dbReference type="NCBI Taxonomy" id="38875"/>
    <lineage>
        <taxon>Bacteria</taxon>
        <taxon>Bacillati</taxon>
        <taxon>Bacillota</taxon>
        <taxon>Bacilli</taxon>
        <taxon>Bacillales</taxon>
        <taxon>Bacillaceae</taxon>
        <taxon>Heyndrickxia</taxon>
    </lineage>
</organism>
<dbReference type="EMBL" id="MTLA01000223">
    <property type="protein sequence ID" value="OOP67148.1"/>
    <property type="molecule type" value="Genomic_DNA"/>
</dbReference>
<dbReference type="RefSeq" id="WP_065107206.1">
    <property type="nucleotide sequence ID" value="NZ_CP080028.1"/>
</dbReference>
<dbReference type="InterPro" id="IPR036638">
    <property type="entry name" value="HLH_DNA-bd_sf"/>
</dbReference>
<dbReference type="InterPro" id="IPR037208">
    <property type="entry name" value="Spo0E-like_sf"/>
</dbReference>
<gene>
    <name evidence="1" type="ORF">BWZ43_17245</name>
</gene>
<dbReference type="GO" id="GO:0046983">
    <property type="term" value="F:protein dimerization activity"/>
    <property type="evidence" value="ECO:0007669"/>
    <property type="project" value="InterPro"/>
</dbReference>
<evidence type="ECO:0000313" key="1">
    <source>
        <dbReference type="EMBL" id="OOP67148.1"/>
    </source>
</evidence>
<keyword evidence="2" id="KW-1185">Reference proteome</keyword>
<dbReference type="Pfam" id="PF09388">
    <property type="entry name" value="SpoOE-like"/>
    <property type="match status" value="1"/>
</dbReference>
<dbReference type="Gene3D" id="4.10.280.10">
    <property type="entry name" value="Helix-loop-helix DNA-binding domain"/>
    <property type="match status" value="1"/>
</dbReference>
<comment type="caution">
    <text evidence="1">The sequence shown here is derived from an EMBL/GenBank/DDBJ whole genome shotgun (WGS) entry which is preliminary data.</text>
</comment>
<dbReference type="PANTHER" id="PTHR41263:SF1">
    <property type="entry name" value="ASPARTYL-PHOSPHATE PHOSPHATASE YISI"/>
    <property type="match status" value="1"/>
</dbReference>
<name>A0A8E2LDD7_9BACI</name>
<dbReference type="InterPro" id="IPR053028">
    <property type="entry name" value="Spo0E-like_phosphatase"/>
</dbReference>